<dbReference type="Proteomes" id="UP000001353">
    <property type="component" value="Chromosome"/>
</dbReference>
<dbReference type="STRING" id="391595.RLO149_c022760"/>
<dbReference type="HOGENOM" id="CLU_1353297_0_0_5"/>
<sequence length="205" mass="23409">MSIDYRRIKEALPLDNGQGAKSIIRQRPDVGQIVVDCVLRRREFKEIAKHCGVGIESLVRFRKKFITEEIAKIVLVEANKMEADQLDAAVNDAQDKVEGGIMGVLAEQKKLYRTLHQRVADGDRDIEDLLPGLAQLLRDQTKTYEGLLKVYSNLKEKTTIVLSLNEHPDVAKLMDVLWVLFKENPQAFARFQELIDEKRIPLDVD</sequence>
<dbReference type="AlphaFoldDB" id="F7ZAQ3"/>
<dbReference type="EMBL" id="CP002623">
    <property type="protein sequence ID" value="AEI94249.1"/>
    <property type="molecule type" value="Genomic_DNA"/>
</dbReference>
<organism evidence="1 2">
    <name type="scientific">Roseobacter litoralis (strain ATCC 49566 / DSM 6996 / JCM 21268 / NBRC 15278 / OCh 149)</name>
    <dbReference type="NCBI Taxonomy" id="391595"/>
    <lineage>
        <taxon>Bacteria</taxon>
        <taxon>Pseudomonadati</taxon>
        <taxon>Pseudomonadota</taxon>
        <taxon>Alphaproteobacteria</taxon>
        <taxon>Rhodobacterales</taxon>
        <taxon>Roseobacteraceae</taxon>
        <taxon>Roseobacter</taxon>
    </lineage>
</organism>
<proteinExistence type="predicted"/>
<evidence type="ECO:0000313" key="2">
    <source>
        <dbReference type="Proteomes" id="UP000001353"/>
    </source>
</evidence>
<reference evidence="1 2" key="1">
    <citation type="journal article" date="2011" name="BMC Genomics">
        <title>Comparative genome analysis and genome-guided physiological analysis of Roseobacter litoralis.</title>
        <authorList>
            <person name="Kalhoefer D."/>
            <person name="Thole S."/>
            <person name="Voget S."/>
            <person name="Lehmann R."/>
            <person name="Liesegang H."/>
            <person name="Wollher A."/>
            <person name="Daniel R."/>
            <person name="Simon M."/>
            <person name="Brinkhoff T."/>
        </authorList>
    </citation>
    <scope>NUCLEOTIDE SEQUENCE [LARGE SCALE GENOMIC DNA]</scope>
    <source>
        <strain evidence="2">ATCC 49566 / DSM 6996 / JCM 21268 / NBRC 15278 / OCh 149</strain>
    </source>
</reference>
<dbReference type="KEGG" id="rli:RLO149_c022760"/>
<accession>F7ZAQ3</accession>
<evidence type="ECO:0000313" key="1">
    <source>
        <dbReference type="EMBL" id="AEI94249.1"/>
    </source>
</evidence>
<protein>
    <submittedName>
        <fullName evidence="1">Uncharacterized protein</fullName>
    </submittedName>
</protein>
<keyword evidence="2" id="KW-1185">Reference proteome</keyword>
<gene>
    <name evidence="1" type="ordered locus">RLO149_c022760</name>
</gene>
<dbReference type="eggNOG" id="ENOG503273N">
    <property type="taxonomic scope" value="Bacteria"/>
</dbReference>
<dbReference type="RefSeq" id="WP_013962173.1">
    <property type="nucleotide sequence ID" value="NC_015730.1"/>
</dbReference>
<dbReference type="OrthoDB" id="7835360at2"/>
<name>F7ZAQ3_ROSLO</name>